<feature type="transmembrane region" description="Helical" evidence="1">
    <location>
        <begin position="20"/>
        <end position="38"/>
    </location>
</feature>
<keyword evidence="1" id="KW-0812">Transmembrane</keyword>
<keyword evidence="1" id="KW-1133">Transmembrane helix</keyword>
<dbReference type="AlphaFoldDB" id="A0A2T1NG59"/>
<reference evidence="2 3" key="1">
    <citation type="submission" date="2018-03" db="EMBL/GenBank/DDBJ databases">
        <title>Mesoflavibacter sp. HG37 and Mesoflavibacter sp. HG96 sp.nov., two marine bacteria isolated from seawater of Western Pacific Ocean.</title>
        <authorList>
            <person name="Cheng H."/>
            <person name="Wu Y.-H."/>
            <person name="Guo L.-L."/>
            <person name="Xu X.-W."/>
        </authorList>
    </citation>
    <scope>NUCLEOTIDE SEQUENCE [LARGE SCALE GENOMIC DNA]</scope>
    <source>
        <strain evidence="2 3">KCTC 32269</strain>
    </source>
</reference>
<gene>
    <name evidence="2" type="ORF">C7H52_01095</name>
</gene>
<protein>
    <submittedName>
        <fullName evidence="2">TIGR02206 family membrane protein</fullName>
    </submittedName>
</protein>
<keyword evidence="3" id="KW-1185">Reference proteome</keyword>
<keyword evidence="1" id="KW-0472">Membrane</keyword>
<feature type="transmembrane region" description="Helical" evidence="1">
    <location>
        <begin position="167"/>
        <end position="191"/>
    </location>
</feature>
<feature type="transmembrane region" description="Helical" evidence="1">
    <location>
        <begin position="211"/>
        <end position="230"/>
    </location>
</feature>
<evidence type="ECO:0000313" key="3">
    <source>
        <dbReference type="Proteomes" id="UP000238426"/>
    </source>
</evidence>
<accession>A0A2T1NG59</accession>
<feature type="transmembrane region" description="Helical" evidence="1">
    <location>
        <begin position="81"/>
        <end position="98"/>
    </location>
</feature>
<evidence type="ECO:0000313" key="2">
    <source>
        <dbReference type="EMBL" id="PSG91741.1"/>
    </source>
</evidence>
<feature type="transmembrane region" description="Helical" evidence="1">
    <location>
        <begin position="135"/>
        <end position="155"/>
    </location>
</feature>
<dbReference type="NCBIfam" id="TIGR02206">
    <property type="entry name" value="intg_mem_TP0381"/>
    <property type="match status" value="1"/>
</dbReference>
<dbReference type="Proteomes" id="UP000238426">
    <property type="component" value="Unassembled WGS sequence"/>
</dbReference>
<evidence type="ECO:0000256" key="1">
    <source>
        <dbReference type="SAM" id="Phobius"/>
    </source>
</evidence>
<name>A0A2T1NG59_9FLAO</name>
<dbReference type="InterPro" id="IPR011737">
    <property type="entry name" value="CHP02206_TP0381"/>
</dbReference>
<organism evidence="2 3">
    <name type="scientific">Aurantibacter aestuarii</name>
    <dbReference type="NCBI Taxonomy" id="1266046"/>
    <lineage>
        <taxon>Bacteria</taxon>
        <taxon>Pseudomonadati</taxon>
        <taxon>Bacteroidota</taxon>
        <taxon>Flavobacteriia</taxon>
        <taxon>Flavobacteriales</taxon>
        <taxon>Flavobacteriaceae</taxon>
        <taxon>Aurantibacter</taxon>
    </lineage>
</organism>
<feature type="transmembrane region" description="Helical" evidence="1">
    <location>
        <begin position="50"/>
        <end position="69"/>
    </location>
</feature>
<sequence length="240" mass="27833">MLKDSGFFMLLSRVLIGSAEHLLPIGIFVFCALFLIKYSKQKSVKFQNKLIHYVALCVSASVVTYHLVQIINGNYNFKEDLPLYLCSFLGLIIPLFTCYRKYWMFEILVFWIIAGTLQGVLTPDIEEGFPSLDYFRYWIVHLGLLLVMAYAIAIYKMRPKLSSVFKSYIFLQVYLLLMLILNYILGSNYMYLNRKPESPSVLDVLGDWPMYTLKADAILGIVFFVIYVIFKLVQKKRASV</sequence>
<dbReference type="EMBL" id="PXOQ01000006">
    <property type="protein sequence ID" value="PSG91741.1"/>
    <property type="molecule type" value="Genomic_DNA"/>
</dbReference>
<comment type="caution">
    <text evidence="2">The sequence shown here is derived from an EMBL/GenBank/DDBJ whole genome shotgun (WGS) entry which is preliminary data.</text>
</comment>
<proteinExistence type="predicted"/>
<dbReference type="Pfam" id="PF14808">
    <property type="entry name" value="TMEM164"/>
    <property type="match status" value="1"/>
</dbReference>
<feature type="transmembrane region" description="Helical" evidence="1">
    <location>
        <begin position="105"/>
        <end position="123"/>
    </location>
</feature>
<dbReference type="RefSeq" id="WP_106462028.1">
    <property type="nucleotide sequence ID" value="NZ_PXOQ01000006.1"/>
</dbReference>
<dbReference type="OrthoDB" id="9813172at2"/>